<protein>
    <recommendedName>
        <fullName evidence="4">G5 domain-containing protein</fullName>
    </recommendedName>
</protein>
<dbReference type="Proteomes" id="UP000265801">
    <property type="component" value="Unassembled WGS sequence"/>
</dbReference>
<dbReference type="EMBL" id="QXIR01000003">
    <property type="protein sequence ID" value="RIW37706.1"/>
    <property type="molecule type" value="Genomic_DNA"/>
</dbReference>
<dbReference type="RefSeq" id="WP_119545586.1">
    <property type="nucleotide sequence ID" value="NZ_QXIR01000003.1"/>
</dbReference>
<accession>A0A3A1R6P2</accession>
<proteinExistence type="predicted"/>
<dbReference type="Gene3D" id="2.20.230.10">
    <property type="entry name" value="Resuscitation-promoting factor rpfb"/>
    <property type="match status" value="1"/>
</dbReference>
<comment type="caution">
    <text evidence="2">The sequence shown here is derived from an EMBL/GenBank/DDBJ whole genome shotgun (WGS) entry which is preliminary data.</text>
</comment>
<feature type="region of interest" description="Disordered" evidence="1">
    <location>
        <begin position="377"/>
        <end position="458"/>
    </location>
</feature>
<dbReference type="AlphaFoldDB" id="A0A3A1R6P2"/>
<sequence>MEDKPFTKVFIPLLSATVFIFGFSHAGSFALEKFTESAVIKPSTMVASINIGGQPEPEAKEALAQAAADWKASAEITAELSGKEALIDLSAIHIDLNQSLQSVNEGGPNPLAVSIDIDSVMEGMKAAFPDLKADEMDTAAFQEDLISQVSMLPGSAVISLSDYFPKGSVEEVAAEALSGKITVTPEVKRFIETFPEIAVKQGTDFSFLRHLEENGFSADEDLSQVTSLLYKLILQTNFTIIERNTSPELPKEVELGYEAKTDAGSNLDFIFANPNNADYMIQLELMNDQIYGKLVGFPLATDYKVSLKDKEEFPPKKIVQYNPFIEKNVVRVQEEGSKGILIKVFRQSIGGNGDVMEEKLIAEDFYPPVHRIEIHSLEEAPKDVKETDIVDAPLPDPDTEGADPEGTSGPPQPASGSGDSSTSGAGGTADDTESTDNTADSVRGDASPKAPNDKQKIK</sequence>
<dbReference type="PANTHER" id="PTHR35788:SF1">
    <property type="entry name" value="EXPORTED PROTEIN"/>
    <property type="match status" value="1"/>
</dbReference>
<dbReference type="InterPro" id="IPR007391">
    <property type="entry name" value="Vancomycin_resist_VanW"/>
</dbReference>
<feature type="compositionally biased region" description="Low complexity" evidence="1">
    <location>
        <begin position="414"/>
        <end position="423"/>
    </location>
</feature>
<reference evidence="2 3" key="1">
    <citation type="submission" date="2018-09" db="EMBL/GenBank/DDBJ databases">
        <title>Bacillus saliacetes sp. nov., isolated from Thai shrimp paste (Ka-pi).</title>
        <authorList>
            <person name="Daroonpunt R."/>
            <person name="Tanasupawat S."/>
            <person name="Yiamsombut S."/>
        </authorList>
    </citation>
    <scope>NUCLEOTIDE SEQUENCE [LARGE SCALE GENOMIC DNA]</scope>
    <source>
        <strain evidence="2 3">SKP7-4</strain>
    </source>
</reference>
<dbReference type="PANTHER" id="PTHR35788">
    <property type="entry name" value="EXPORTED PROTEIN-RELATED"/>
    <property type="match status" value="1"/>
</dbReference>
<gene>
    <name evidence="2" type="ORF">D3H55_03815</name>
</gene>
<evidence type="ECO:0000313" key="2">
    <source>
        <dbReference type="EMBL" id="RIW37706.1"/>
    </source>
</evidence>
<evidence type="ECO:0000256" key="1">
    <source>
        <dbReference type="SAM" id="MobiDB-lite"/>
    </source>
</evidence>
<evidence type="ECO:0000313" key="3">
    <source>
        <dbReference type="Proteomes" id="UP000265801"/>
    </source>
</evidence>
<dbReference type="OrthoDB" id="2691125at2"/>
<name>A0A3A1R6P2_9BACI</name>
<organism evidence="2 3">
    <name type="scientific">Bacillus salacetis</name>
    <dbReference type="NCBI Taxonomy" id="2315464"/>
    <lineage>
        <taxon>Bacteria</taxon>
        <taxon>Bacillati</taxon>
        <taxon>Bacillota</taxon>
        <taxon>Bacilli</taxon>
        <taxon>Bacillales</taxon>
        <taxon>Bacillaceae</taxon>
        <taxon>Bacillus</taxon>
    </lineage>
</organism>
<dbReference type="InterPro" id="IPR052913">
    <property type="entry name" value="Glycopeptide_resist_protein"/>
</dbReference>
<dbReference type="Pfam" id="PF04294">
    <property type="entry name" value="VanW"/>
    <property type="match status" value="1"/>
</dbReference>
<feature type="compositionally biased region" description="Basic and acidic residues" evidence="1">
    <location>
        <begin position="377"/>
        <end position="388"/>
    </location>
</feature>
<keyword evidence="3" id="KW-1185">Reference proteome</keyword>
<evidence type="ECO:0008006" key="4">
    <source>
        <dbReference type="Google" id="ProtNLM"/>
    </source>
</evidence>